<gene>
    <name evidence="3" type="ordered locus">P9211_05181</name>
</gene>
<dbReference type="EMBL" id="CP000878">
    <property type="protein sequence ID" value="ABX08449.1"/>
    <property type="molecule type" value="Genomic_DNA"/>
</dbReference>
<keyword evidence="1" id="KW-1133">Transmembrane helix</keyword>
<evidence type="ECO:0000259" key="2">
    <source>
        <dbReference type="Pfam" id="PF02517"/>
    </source>
</evidence>
<dbReference type="PANTHER" id="PTHR43592">
    <property type="entry name" value="CAAX AMINO TERMINAL PROTEASE"/>
    <property type="match status" value="1"/>
</dbReference>
<feature type="domain" description="CAAX prenyl protease 2/Lysostaphin resistance protein A-like" evidence="2">
    <location>
        <begin position="356"/>
        <end position="442"/>
    </location>
</feature>
<dbReference type="InterPro" id="IPR003675">
    <property type="entry name" value="Rce1/LyrA-like_dom"/>
</dbReference>
<keyword evidence="4" id="KW-1185">Reference proteome</keyword>
<feature type="transmembrane region" description="Helical" evidence="1">
    <location>
        <begin position="224"/>
        <end position="243"/>
    </location>
</feature>
<dbReference type="PANTHER" id="PTHR43592:SF15">
    <property type="entry name" value="CAAX AMINO TERMINAL PROTEASE FAMILY PROTEIN"/>
    <property type="match status" value="1"/>
</dbReference>
<keyword evidence="1" id="KW-0472">Membrane</keyword>
<evidence type="ECO:0000313" key="4">
    <source>
        <dbReference type="Proteomes" id="UP000000788"/>
    </source>
</evidence>
<keyword evidence="3" id="KW-0645">Protease</keyword>
<dbReference type="OrthoDB" id="9782250at2"/>
<feature type="transmembrane region" description="Helical" evidence="1">
    <location>
        <begin position="390"/>
        <end position="407"/>
    </location>
</feature>
<name>A9BED9_PROM4</name>
<keyword evidence="1" id="KW-0812">Transmembrane</keyword>
<dbReference type="GO" id="GO:0006508">
    <property type="term" value="P:proteolysis"/>
    <property type="evidence" value="ECO:0007669"/>
    <property type="project" value="UniProtKB-KW"/>
</dbReference>
<dbReference type="GO" id="GO:0080120">
    <property type="term" value="P:CAAX-box protein maturation"/>
    <property type="evidence" value="ECO:0007669"/>
    <property type="project" value="UniProtKB-ARBA"/>
</dbReference>
<dbReference type="Proteomes" id="UP000000788">
    <property type="component" value="Chromosome"/>
</dbReference>
<dbReference type="GO" id="GO:0004175">
    <property type="term" value="F:endopeptidase activity"/>
    <property type="evidence" value="ECO:0007669"/>
    <property type="project" value="UniProtKB-ARBA"/>
</dbReference>
<feature type="transmembrane region" description="Helical" evidence="1">
    <location>
        <begin position="183"/>
        <end position="204"/>
    </location>
</feature>
<evidence type="ECO:0000313" key="3">
    <source>
        <dbReference type="EMBL" id="ABX08449.1"/>
    </source>
</evidence>
<keyword evidence="3" id="KW-0378">Hydrolase</keyword>
<dbReference type="eggNOG" id="COG1266">
    <property type="taxonomic scope" value="Bacteria"/>
</dbReference>
<dbReference type="KEGG" id="pmj:P9211_05181"/>
<feature type="transmembrane region" description="Helical" evidence="1">
    <location>
        <begin position="353"/>
        <end position="370"/>
    </location>
</feature>
<proteinExistence type="predicted"/>
<dbReference type="Pfam" id="PF02517">
    <property type="entry name" value="Rce1-like"/>
    <property type="match status" value="1"/>
</dbReference>
<feature type="transmembrane region" description="Helical" evidence="1">
    <location>
        <begin position="263"/>
        <end position="280"/>
    </location>
</feature>
<accession>A9BED9</accession>
<organism evidence="3 4">
    <name type="scientific">Prochlorococcus marinus (strain MIT 9211)</name>
    <dbReference type="NCBI Taxonomy" id="93059"/>
    <lineage>
        <taxon>Bacteria</taxon>
        <taxon>Bacillati</taxon>
        <taxon>Cyanobacteriota</taxon>
        <taxon>Cyanophyceae</taxon>
        <taxon>Synechococcales</taxon>
        <taxon>Prochlorococcaceae</taxon>
        <taxon>Prochlorococcus</taxon>
    </lineage>
</organism>
<dbReference type="AlphaFoldDB" id="A9BED9"/>
<dbReference type="HOGENOM" id="CLU_043242_0_0_3"/>
<sequence>MRQQGTPQWKVLLAVFSVLLTAFIWQKGLEESFDRPSVAPMLSLKQHEMALLASPAMPKPLRPIFVGSNPEKELEEIIREIPPENRKERENLLLTLVDQSDEKSNSLNEIAFTESNWNLAKEILLESRNKNRNIKAITNELEFLKEDPLMYRLSCLAIASSREVCVEETVSQRMAFRLVASQLLPSLATFFGIGLCLRQGWLFYRRESSSWPENFSLPLSAIDMVLLVAGGFVVLGEVITPLFAIPASQLLTESIHSPTKESLTVFVGYSAMTLPSLVIFRQQLRMLKGMEPPIRGWMQWGIKPVNKGVMQALQGWLMVMPFVLLTSWLVGFFLEDPGGSNPLLEMVLSSKNYWALSILFLTTVVLAPLFEEFIFRGALLPVLVKSQGRAFGVILSALVFALAHLSIGELPPLLVLGIGLALLRISTGRLFPCVIMHSLWNGVTFASLLLLGG</sequence>
<reference evidence="3 4" key="1">
    <citation type="journal article" date="2007" name="PLoS Genet.">
        <title>Patterns and implications of gene gain and loss in the evolution of Prochlorococcus.</title>
        <authorList>
            <person name="Kettler G.C."/>
            <person name="Martiny A.C."/>
            <person name="Huang K."/>
            <person name="Zucker J."/>
            <person name="Coleman M.L."/>
            <person name="Rodrigue S."/>
            <person name="Chen F."/>
            <person name="Lapidus A."/>
            <person name="Ferriera S."/>
            <person name="Johnson J."/>
            <person name="Steglich C."/>
            <person name="Church G.M."/>
            <person name="Richardson P."/>
            <person name="Chisholm S.W."/>
        </authorList>
    </citation>
    <scope>NUCLEOTIDE SEQUENCE [LARGE SCALE GENOMIC DNA]</scope>
    <source>
        <strain evidence="4">MIT 9211</strain>
    </source>
</reference>
<protein>
    <submittedName>
        <fullName evidence="3">Possible membrane associated protease</fullName>
    </submittedName>
</protein>
<evidence type="ECO:0000256" key="1">
    <source>
        <dbReference type="SAM" id="Phobius"/>
    </source>
</evidence>
<dbReference type="STRING" id="93059.P9211_05181"/>
<feature type="transmembrane region" description="Helical" evidence="1">
    <location>
        <begin position="313"/>
        <end position="333"/>
    </location>
</feature>